<gene>
    <name evidence="2" type="ORF">DZ858_01235</name>
</gene>
<feature type="chain" id="PRO_5017570393" description="Porin" evidence="1">
    <location>
        <begin position="20"/>
        <end position="630"/>
    </location>
</feature>
<dbReference type="Pfam" id="PF14121">
    <property type="entry name" value="Porin_10"/>
    <property type="match status" value="1"/>
</dbReference>
<dbReference type="InterPro" id="IPR025631">
    <property type="entry name" value="Porin_10"/>
</dbReference>
<comment type="caution">
    <text evidence="2">The sequence shown here is derived from an EMBL/GenBank/DDBJ whole genome shotgun (WGS) entry which is preliminary data.</text>
</comment>
<accession>A0A3E1Q9C4</accession>
<dbReference type="OrthoDB" id="9812454at2"/>
<dbReference type="AlphaFoldDB" id="A0A3E1Q9C4"/>
<evidence type="ECO:0000256" key="1">
    <source>
        <dbReference type="SAM" id="SignalP"/>
    </source>
</evidence>
<organism evidence="2 3">
    <name type="scientific">Marixanthomonas ophiurae</name>
    <dbReference type="NCBI Taxonomy" id="387659"/>
    <lineage>
        <taxon>Bacteria</taxon>
        <taxon>Pseudomonadati</taxon>
        <taxon>Bacteroidota</taxon>
        <taxon>Flavobacteriia</taxon>
        <taxon>Flavobacteriales</taxon>
        <taxon>Flavobacteriaceae</taxon>
        <taxon>Marixanthomonas</taxon>
    </lineage>
</organism>
<dbReference type="EMBL" id="QVID01000001">
    <property type="protein sequence ID" value="RFN58733.1"/>
    <property type="molecule type" value="Genomic_DNA"/>
</dbReference>
<name>A0A3E1Q9C4_9FLAO</name>
<reference evidence="2 3" key="1">
    <citation type="journal article" date="2007" name="Int. J. Syst. Evol. Microbiol.">
        <title>Marixanthomonas ophiurae gen. nov., sp. nov., a marine bacterium of the family Flavobacteriaceae isolated from a deep-sea brittle star.</title>
        <authorList>
            <person name="Romanenko L.A."/>
            <person name="Uchino M."/>
            <person name="Frolova G.M."/>
            <person name="Mikhailov V.V."/>
        </authorList>
    </citation>
    <scope>NUCLEOTIDE SEQUENCE [LARGE SCALE GENOMIC DNA]</scope>
    <source>
        <strain evidence="2 3">KMM 3046</strain>
    </source>
</reference>
<evidence type="ECO:0008006" key="4">
    <source>
        <dbReference type="Google" id="ProtNLM"/>
    </source>
</evidence>
<evidence type="ECO:0000313" key="2">
    <source>
        <dbReference type="EMBL" id="RFN58733.1"/>
    </source>
</evidence>
<dbReference type="Proteomes" id="UP000261082">
    <property type="component" value="Unassembled WGS sequence"/>
</dbReference>
<sequence>MKNLLLLLLFLSVGNNLFAQDPIENTEKPEKPPIELYRIISTDRDTTYVDTTLSVQKEYKFNYLRRDQFELLPFSNVGQPYNSLAYSFDKLNLKPLFVAQSHHFNYMDVEDMKYYNVPTPLSELYFKTAFEQGQQLDAFFTVNTNEQFNFSIAYKGVRSLGTYQNILTSSGNFRFTTNYTTKSKRYKVRAHIAAQDILNEENGGLPANSIDLFVNDDPEFNDRGRIDVNFEDAENLLKGLRFYADHEYELISQRDSTNYNVLAIGNRFSYEEKSFLYTQDAPYESYGESYENTNLRTKTTLEDFNVQGYARLENSLLGTISAFAGYTDYNYGYNSVLILDEGRITNRLQGNLVQFGAGYKKEYRGFELSGKGAINISGDYDANYLQGAASFSFNEDNKVEASATIHSVAPNFGYQLYQSDYVNYNWQNSFENVKRQELKFELQSKKLLNASVSYTGIDDYTYYAIKENDSTPTPHQFGDRVDYLKVKAQKEIRYGKFALDNTVLFQQAVSGEEVFNVPQIVTRNTLYFQDEFFKKALFLQTGVTFKYFAEYNMNAYDPVLAEFYVQNDQKLGGFPLMDVFLSAKIKQTRIYFKWEHFNQLFKSTNNQFSAPGYPYRDAVIRFGLVWNFFL</sequence>
<protein>
    <recommendedName>
        <fullName evidence="4">Porin</fullName>
    </recommendedName>
</protein>
<dbReference type="RefSeq" id="WP_117157757.1">
    <property type="nucleotide sequence ID" value="NZ_QVID01000001.1"/>
</dbReference>
<proteinExistence type="predicted"/>
<evidence type="ECO:0000313" key="3">
    <source>
        <dbReference type="Proteomes" id="UP000261082"/>
    </source>
</evidence>
<feature type="signal peptide" evidence="1">
    <location>
        <begin position="1"/>
        <end position="19"/>
    </location>
</feature>
<keyword evidence="3" id="KW-1185">Reference proteome</keyword>
<keyword evidence="1" id="KW-0732">Signal</keyword>